<name>A0A1C4H2R6_9BIFI</name>
<protein>
    <submittedName>
        <fullName evidence="9">Predicted arabinose efflux permease, MFS family</fullName>
    </submittedName>
</protein>
<keyword evidence="4 7" id="KW-0812">Transmembrane</keyword>
<sequence length="403" mass="43745">MKRSVLNNKTVGILVGIMFLAIISRFDSIISPSVAQIQKAFPLENPSKVESIVSIGASAAIVSAIIFGKILEKLSFKAVGITACLFVAFGGLTPLFLHRSVNELLVCAVIAGFGTGIITTMLPSLAAHFFHGEQLSSLMGKIMAMQDGSSMMIMYLGGLFAMSGWVHNYWLYAISLVALTFVIIFVPSDSVADTVKENENETQPKECAKQSTPAIIACEILGFFSIFLVAVLYNKLSIYVDAYHLGASDAAGIALMFNTGSSVVIGLLINRIQALLKTFTIPFAFSLMAAGAVLFIFTRSFPVVCLAAFLVGSGSAIIMTRTPYLLSNITEKKHYPFVMGIFSAISSLGFTISTWFFKLVSQIFNLDPLIGTFWCMLIISVVMAVTLIVLCFQKKIEAHYIYK</sequence>
<accession>A0A1C4H2R6</accession>
<dbReference type="GO" id="GO:0005886">
    <property type="term" value="C:plasma membrane"/>
    <property type="evidence" value="ECO:0007669"/>
    <property type="project" value="UniProtKB-SubCell"/>
</dbReference>
<reference evidence="10" key="1">
    <citation type="submission" date="2016-08" db="EMBL/GenBank/DDBJ databases">
        <authorList>
            <person name="Varghese N."/>
            <person name="Submissions Spin"/>
        </authorList>
    </citation>
    <scope>NUCLEOTIDE SEQUENCE [LARGE SCALE GENOMIC DNA]</scope>
    <source>
        <strain evidence="10">R-52791</strain>
    </source>
</reference>
<dbReference type="InterPro" id="IPR036259">
    <property type="entry name" value="MFS_trans_sf"/>
</dbReference>
<dbReference type="SUPFAM" id="SSF103473">
    <property type="entry name" value="MFS general substrate transporter"/>
    <property type="match status" value="1"/>
</dbReference>
<keyword evidence="10" id="KW-1185">Reference proteome</keyword>
<keyword evidence="5 7" id="KW-1133">Transmembrane helix</keyword>
<feature type="transmembrane region" description="Helical" evidence="7">
    <location>
        <begin position="142"/>
        <end position="163"/>
    </location>
</feature>
<proteinExistence type="predicted"/>
<dbReference type="InterPro" id="IPR020846">
    <property type="entry name" value="MFS_dom"/>
</dbReference>
<dbReference type="EMBL" id="FMBL01000001">
    <property type="protein sequence ID" value="SCC79304.1"/>
    <property type="molecule type" value="Genomic_DNA"/>
</dbReference>
<dbReference type="PANTHER" id="PTHR23517">
    <property type="entry name" value="RESISTANCE PROTEIN MDTM, PUTATIVE-RELATED-RELATED"/>
    <property type="match status" value="1"/>
</dbReference>
<evidence type="ECO:0000259" key="8">
    <source>
        <dbReference type="PROSITE" id="PS50850"/>
    </source>
</evidence>
<feature type="transmembrane region" description="Helical" evidence="7">
    <location>
        <begin position="336"/>
        <end position="357"/>
    </location>
</feature>
<evidence type="ECO:0000313" key="10">
    <source>
        <dbReference type="Proteomes" id="UP000242610"/>
    </source>
</evidence>
<feature type="transmembrane region" description="Helical" evidence="7">
    <location>
        <begin position="303"/>
        <end position="324"/>
    </location>
</feature>
<feature type="domain" description="Major facilitator superfamily (MFS) profile" evidence="8">
    <location>
        <begin position="5"/>
        <end position="395"/>
    </location>
</feature>
<comment type="subcellular location">
    <subcellularLocation>
        <location evidence="1">Cell membrane</location>
        <topology evidence="1">Multi-pass membrane protein</topology>
    </subcellularLocation>
</comment>
<dbReference type="Pfam" id="PF07690">
    <property type="entry name" value="MFS_1"/>
    <property type="match status" value="2"/>
</dbReference>
<feature type="transmembrane region" description="Helical" evidence="7">
    <location>
        <begin position="78"/>
        <end position="97"/>
    </location>
</feature>
<evidence type="ECO:0000256" key="7">
    <source>
        <dbReference type="SAM" id="Phobius"/>
    </source>
</evidence>
<dbReference type="PROSITE" id="PS50850">
    <property type="entry name" value="MFS"/>
    <property type="match status" value="1"/>
</dbReference>
<feature type="transmembrane region" description="Helical" evidence="7">
    <location>
        <begin position="279"/>
        <end position="297"/>
    </location>
</feature>
<dbReference type="Proteomes" id="UP000242610">
    <property type="component" value="Unassembled WGS sequence"/>
</dbReference>
<feature type="transmembrane region" description="Helical" evidence="7">
    <location>
        <begin position="213"/>
        <end position="233"/>
    </location>
</feature>
<keyword evidence="2" id="KW-0813">Transport</keyword>
<evidence type="ECO:0000256" key="4">
    <source>
        <dbReference type="ARBA" id="ARBA00022692"/>
    </source>
</evidence>
<feature type="transmembrane region" description="Helical" evidence="7">
    <location>
        <begin position="169"/>
        <end position="192"/>
    </location>
</feature>
<dbReference type="STRING" id="1505727.GA0061077_0668"/>
<evidence type="ECO:0000256" key="2">
    <source>
        <dbReference type="ARBA" id="ARBA00022448"/>
    </source>
</evidence>
<dbReference type="GO" id="GO:0022857">
    <property type="term" value="F:transmembrane transporter activity"/>
    <property type="evidence" value="ECO:0007669"/>
    <property type="project" value="InterPro"/>
</dbReference>
<feature type="transmembrane region" description="Helical" evidence="7">
    <location>
        <begin position="369"/>
        <end position="392"/>
    </location>
</feature>
<dbReference type="PANTHER" id="PTHR23517:SF2">
    <property type="entry name" value="MULTIDRUG RESISTANCE PROTEIN MDTH"/>
    <property type="match status" value="1"/>
</dbReference>
<feature type="transmembrane region" description="Helical" evidence="7">
    <location>
        <begin position="51"/>
        <end position="71"/>
    </location>
</feature>
<feature type="transmembrane region" description="Helical" evidence="7">
    <location>
        <begin position="253"/>
        <end position="272"/>
    </location>
</feature>
<keyword evidence="6 7" id="KW-0472">Membrane</keyword>
<gene>
    <name evidence="9" type="ORF">GA0061077_0668</name>
</gene>
<dbReference type="RefSeq" id="WP_159426905.1">
    <property type="nucleotide sequence ID" value="NZ_FMBL01000001.1"/>
</dbReference>
<evidence type="ECO:0000313" key="9">
    <source>
        <dbReference type="EMBL" id="SCC79304.1"/>
    </source>
</evidence>
<dbReference type="InterPro" id="IPR050171">
    <property type="entry name" value="MFS_Transporters"/>
</dbReference>
<dbReference type="OrthoDB" id="2289467at2"/>
<dbReference type="Gene3D" id="1.20.1250.20">
    <property type="entry name" value="MFS general substrate transporter like domains"/>
    <property type="match status" value="1"/>
</dbReference>
<evidence type="ECO:0000256" key="3">
    <source>
        <dbReference type="ARBA" id="ARBA00022475"/>
    </source>
</evidence>
<evidence type="ECO:0000256" key="5">
    <source>
        <dbReference type="ARBA" id="ARBA00022989"/>
    </source>
</evidence>
<evidence type="ECO:0000256" key="6">
    <source>
        <dbReference type="ARBA" id="ARBA00023136"/>
    </source>
</evidence>
<organism evidence="9 10">
    <name type="scientific">Bifidobacterium commune</name>
    <dbReference type="NCBI Taxonomy" id="1505727"/>
    <lineage>
        <taxon>Bacteria</taxon>
        <taxon>Bacillati</taxon>
        <taxon>Actinomycetota</taxon>
        <taxon>Actinomycetes</taxon>
        <taxon>Bifidobacteriales</taxon>
        <taxon>Bifidobacteriaceae</taxon>
        <taxon>Bifidobacterium</taxon>
    </lineage>
</organism>
<dbReference type="InterPro" id="IPR011701">
    <property type="entry name" value="MFS"/>
</dbReference>
<keyword evidence="3" id="KW-1003">Cell membrane</keyword>
<evidence type="ECO:0000256" key="1">
    <source>
        <dbReference type="ARBA" id="ARBA00004651"/>
    </source>
</evidence>
<feature type="transmembrane region" description="Helical" evidence="7">
    <location>
        <begin position="103"/>
        <end position="130"/>
    </location>
</feature>
<dbReference type="AlphaFoldDB" id="A0A1C4H2R6"/>